<gene>
    <name evidence="1" type="ORF">K1718_11245</name>
</gene>
<dbReference type="Proteomes" id="UP001209803">
    <property type="component" value="Chromosome"/>
</dbReference>
<dbReference type="InterPro" id="IPR037479">
    <property type="entry name" value="Tauto_MSAD"/>
</dbReference>
<dbReference type="SUPFAM" id="SSF55331">
    <property type="entry name" value="Tautomerase/MIF"/>
    <property type="match status" value="1"/>
</dbReference>
<dbReference type="PANTHER" id="PTHR38460:SF1">
    <property type="entry name" value="TAUTOMERASE YOLI-RELATED"/>
    <property type="match status" value="1"/>
</dbReference>
<accession>A0ABY8FDH3</accession>
<dbReference type="EMBL" id="CP120863">
    <property type="protein sequence ID" value="WFE91905.1"/>
    <property type="molecule type" value="Genomic_DNA"/>
</dbReference>
<reference evidence="1 2" key="1">
    <citation type="submission" date="2023-03" db="EMBL/GenBank/DDBJ databases">
        <title>Roseibium porphyridii sp. nov. and Roseibium rhodosorbium sp. nov. isolated from marine algae, Porphyridium cruentum and Rhodosorus marinus, respectively.</title>
        <authorList>
            <person name="Lee M.W."/>
            <person name="Choi B.J."/>
            <person name="Lee J.K."/>
            <person name="Choi D.G."/>
            <person name="Baek J.H."/>
            <person name="Bayburt H."/>
            <person name="Kim J.M."/>
            <person name="Han D.M."/>
            <person name="Kim K.H."/>
            <person name="Jeon C.O."/>
        </authorList>
    </citation>
    <scope>NUCLEOTIDE SEQUENCE [LARGE SCALE GENOMIC DNA]</scope>
    <source>
        <strain evidence="1 2">KMA01</strain>
    </source>
</reference>
<dbReference type="PANTHER" id="PTHR38460">
    <property type="entry name" value="TAUTOMERASE YOLI-RELATED"/>
    <property type="match status" value="1"/>
</dbReference>
<dbReference type="Pfam" id="PF14552">
    <property type="entry name" value="Tautomerase_2"/>
    <property type="match status" value="1"/>
</dbReference>
<dbReference type="InterPro" id="IPR014347">
    <property type="entry name" value="Tautomerase/MIF_sf"/>
</dbReference>
<organism evidence="1 2">
    <name type="scientific">Roseibium porphyridii</name>
    <dbReference type="NCBI Taxonomy" id="2866279"/>
    <lineage>
        <taxon>Bacteria</taxon>
        <taxon>Pseudomonadati</taxon>
        <taxon>Pseudomonadota</taxon>
        <taxon>Alphaproteobacteria</taxon>
        <taxon>Hyphomicrobiales</taxon>
        <taxon>Stappiaceae</taxon>
        <taxon>Roseibium</taxon>
    </lineage>
</organism>
<dbReference type="RefSeq" id="WP_152501004.1">
    <property type="nucleotide sequence ID" value="NZ_CP120863.1"/>
</dbReference>
<sequence length="124" mass="13945">MPIVHVSMCAGQSKTYRAAVLDGLYLALRDALKVPEDDRFMTITEHAPENFRFGSAFGVERSINVLYITISVFNTRTAQQKAALFQRIAEVLTENPGIRPEDLFVTVHDLPKENWSVGYGRPFA</sequence>
<name>A0ABY8FDH3_9HYPH</name>
<evidence type="ECO:0000313" key="1">
    <source>
        <dbReference type="EMBL" id="WFE91905.1"/>
    </source>
</evidence>
<dbReference type="Gene3D" id="3.30.429.10">
    <property type="entry name" value="Macrophage Migration Inhibitory Factor"/>
    <property type="match status" value="1"/>
</dbReference>
<evidence type="ECO:0000313" key="2">
    <source>
        <dbReference type="Proteomes" id="UP001209803"/>
    </source>
</evidence>
<protein>
    <submittedName>
        <fullName evidence="1">Tautomerase family protein</fullName>
    </submittedName>
</protein>
<proteinExistence type="predicted"/>
<keyword evidence="2" id="KW-1185">Reference proteome</keyword>